<dbReference type="AlphaFoldDB" id="A0A1A2Z7C1"/>
<protein>
    <submittedName>
        <fullName evidence="2">Uncharacterized protein</fullName>
    </submittedName>
</protein>
<reference evidence="3" key="1">
    <citation type="submission" date="2016-06" db="EMBL/GenBank/DDBJ databases">
        <authorList>
            <person name="Sutton G."/>
            <person name="Brinkac L."/>
            <person name="Sanka R."/>
            <person name="Adams M."/>
            <person name="Lau E."/>
            <person name="Sam S."/>
            <person name="Sreng N."/>
            <person name="Him V."/>
            <person name="Kerleguer A."/>
            <person name="Cheng S."/>
        </authorList>
    </citation>
    <scope>NUCLEOTIDE SEQUENCE [LARGE SCALE GENOMIC DNA]</scope>
    <source>
        <strain evidence="3">E861</strain>
    </source>
</reference>
<comment type="caution">
    <text evidence="2">The sequence shown here is derived from an EMBL/GenBank/DDBJ whole genome shotgun (WGS) entry which is preliminary data.</text>
</comment>
<evidence type="ECO:0000313" key="3">
    <source>
        <dbReference type="Proteomes" id="UP000093592"/>
    </source>
</evidence>
<dbReference type="RefSeq" id="WP_065014951.1">
    <property type="nucleotide sequence ID" value="NZ_LZKJ01000122.1"/>
</dbReference>
<organism evidence="2 3">
    <name type="scientific">Mycobacterium kyorinense</name>
    <dbReference type="NCBI Taxonomy" id="487514"/>
    <lineage>
        <taxon>Bacteria</taxon>
        <taxon>Bacillati</taxon>
        <taxon>Actinomycetota</taxon>
        <taxon>Actinomycetes</taxon>
        <taxon>Mycobacteriales</taxon>
        <taxon>Mycobacteriaceae</taxon>
        <taxon>Mycobacterium</taxon>
    </lineage>
</organism>
<name>A0A1A2Z7C1_9MYCO</name>
<evidence type="ECO:0000313" key="2">
    <source>
        <dbReference type="EMBL" id="OBI45543.1"/>
    </source>
</evidence>
<feature type="region of interest" description="Disordered" evidence="1">
    <location>
        <begin position="104"/>
        <end position="132"/>
    </location>
</feature>
<dbReference type="Proteomes" id="UP000093592">
    <property type="component" value="Unassembled WGS sequence"/>
</dbReference>
<sequence length="132" mass="14991">MSEGEPVSAIPQTPIGVDDDFEWINEQIRALKELGAKDQVEPGESYDFSIRWGTALAGRLRRLMLYSSEGILSETDEARFQSLREELRGLSVLIDRFELAHPVFTEPTPATAKRHRGPRRTSSRRGPRLRRG</sequence>
<accession>A0A1A2Z7C1</accession>
<feature type="compositionally biased region" description="Basic residues" evidence="1">
    <location>
        <begin position="112"/>
        <end position="132"/>
    </location>
</feature>
<evidence type="ECO:0000256" key="1">
    <source>
        <dbReference type="SAM" id="MobiDB-lite"/>
    </source>
</evidence>
<dbReference type="OrthoDB" id="2613315at2"/>
<gene>
    <name evidence="2" type="ORF">A5707_01790</name>
</gene>
<proteinExistence type="predicted"/>
<dbReference type="EMBL" id="LZKJ01000122">
    <property type="protein sequence ID" value="OBI45543.1"/>
    <property type="molecule type" value="Genomic_DNA"/>
</dbReference>